<dbReference type="PANTHER" id="PTHR35176:SF1">
    <property type="entry name" value="F420H(2)-DEPENDENT BILIVERDIN REDUCTASE"/>
    <property type="match status" value="1"/>
</dbReference>
<dbReference type="GO" id="GO:0005829">
    <property type="term" value="C:cytosol"/>
    <property type="evidence" value="ECO:0007669"/>
    <property type="project" value="TreeGrafter"/>
</dbReference>
<dbReference type="KEGG" id="rtc:APU90_07950"/>
<dbReference type="Pfam" id="PF01243">
    <property type="entry name" value="PNPOx_N"/>
    <property type="match status" value="1"/>
</dbReference>
<dbReference type="InterPro" id="IPR012349">
    <property type="entry name" value="Split_barrel_FMN-bd"/>
</dbReference>
<dbReference type="GeneID" id="93666525"/>
<dbReference type="InterPro" id="IPR052019">
    <property type="entry name" value="F420H2_bilvrd_red/Heme_oxyg"/>
</dbReference>
<evidence type="ECO:0000313" key="4">
    <source>
        <dbReference type="EMBL" id="PPI13827.1"/>
    </source>
</evidence>
<dbReference type="Proteomes" id="UP000052979">
    <property type="component" value="Unassembled WGS sequence"/>
</dbReference>
<reference evidence="4 6" key="2">
    <citation type="submission" date="2018-02" db="EMBL/GenBank/DDBJ databases">
        <title>Bacteriophage NCPPB3778 and a type I-E CRISPR drive the evolution of the US Biological Select Agent, Rathayibacter toxicus.</title>
        <authorList>
            <person name="Davis E.W.II."/>
            <person name="Tabima J.F."/>
            <person name="Weisberg A.J."/>
            <person name="Lopes L.D."/>
            <person name="Wiseman M.S."/>
            <person name="Wiseman M.S."/>
            <person name="Pupko T."/>
            <person name="Belcher M.S."/>
            <person name="Sechler A.J."/>
            <person name="Tancos M.A."/>
            <person name="Schroeder B.K."/>
            <person name="Murray T.D."/>
            <person name="Luster D.G."/>
            <person name="Schneider W.L."/>
            <person name="Rogers E."/>
            <person name="Andreote F.D."/>
            <person name="Grunwald N.J."/>
            <person name="Putnam M.L."/>
            <person name="Chang J.H."/>
        </authorList>
    </citation>
    <scope>NUCLEOTIDE SEQUENCE [LARGE SCALE GENOMIC DNA]</scope>
    <source>
        <strain evidence="4 6">FH99</strain>
    </source>
</reference>
<dbReference type="Proteomes" id="UP000237966">
    <property type="component" value="Unassembled WGS sequence"/>
</dbReference>
<gene>
    <name evidence="4" type="ORF">C5C51_08925</name>
    <name evidence="3" type="ORF">VT73_00060</name>
</gene>
<organism evidence="3 5">
    <name type="scientific">Rathayibacter toxicus</name>
    <dbReference type="NCBI Taxonomy" id="145458"/>
    <lineage>
        <taxon>Bacteria</taxon>
        <taxon>Bacillati</taxon>
        <taxon>Actinomycetota</taxon>
        <taxon>Actinomycetes</taxon>
        <taxon>Micrococcales</taxon>
        <taxon>Microbacteriaceae</taxon>
        <taxon>Rathayibacter</taxon>
    </lineage>
</organism>
<dbReference type="KEGG" id="rtx:TI83_09130"/>
<dbReference type="eggNOG" id="COG3871">
    <property type="taxonomic scope" value="Bacteria"/>
</dbReference>
<reference evidence="3 5" key="1">
    <citation type="submission" date="2015-04" db="EMBL/GenBank/DDBJ databases">
        <title>Draft genome sequence of Rathayibacter toxicus strain FH-142 (AKA 70134 or CS 32), a Western Australian isolate.</title>
        <authorList>
            <consortium name="Consortium for Microbial Forensics and Genomics (microFORGE)"/>
            <person name="Knight B.M."/>
            <person name="Roberts D.P."/>
            <person name="Lin D."/>
            <person name="Hari K."/>
            <person name="Fletcher J."/>
            <person name="Melcher U."/>
            <person name="Blagden T."/>
            <person name="Luster D.G."/>
            <person name="Sechler A.J."/>
            <person name="Schneider W.L."/>
            <person name="Winegar R.A."/>
        </authorList>
    </citation>
    <scope>NUCLEOTIDE SEQUENCE [LARGE SCALE GENOMIC DNA]</scope>
    <source>
        <strain evidence="3 5">FH142</strain>
    </source>
</reference>
<name>A0A0C5BFG8_9MICO</name>
<sequence>MSLLSADGMAFVTERHLATLSTPGRNGRLHVVAVGFSYENGIVRIITSGTSQKVLNVRRAGTATVGQVEGIRWLSLGGPASIEEEPEAVQHAVELYSRRYRVPRENPLRVAIRIDVDFVLGSSGLRAGRSQ</sequence>
<dbReference type="PATRIC" id="fig|145458.7.peg.2077"/>
<keyword evidence="1" id="KW-0560">Oxidoreductase</keyword>
<evidence type="ECO:0000313" key="5">
    <source>
        <dbReference type="Proteomes" id="UP000052979"/>
    </source>
</evidence>
<dbReference type="STRING" id="145458.APU90_07950"/>
<feature type="domain" description="Pyridoxamine 5'-phosphate oxidase N-terminal" evidence="2">
    <location>
        <begin position="10"/>
        <end position="117"/>
    </location>
</feature>
<dbReference type="InterPro" id="IPR011576">
    <property type="entry name" value="Pyridox_Oxase_N"/>
</dbReference>
<dbReference type="EMBL" id="LBFI01000001">
    <property type="protein sequence ID" value="KKM47293.1"/>
    <property type="molecule type" value="Genomic_DNA"/>
</dbReference>
<dbReference type="EMBL" id="PSWU01000013">
    <property type="protein sequence ID" value="PPI13827.1"/>
    <property type="molecule type" value="Genomic_DNA"/>
</dbReference>
<accession>A0A0C5BFG8</accession>
<evidence type="ECO:0000313" key="6">
    <source>
        <dbReference type="Proteomes" id="UP000237966"/>
    </source>
</evidence>
<dbReference type="Gene3D" id="2.30.110.10">
    <property type="entry name" value="Electron Transport, Fmn-binding Protein, Chain A"/>
    <property type="match status" value="1"/>
</dbReference>
<protein>
    <submittedName>
        <fullName evidence="4">PPOX class F420-dependent enzyme</fullName>
    </submittedName>
</protein>
<dbReference type="GO" id="GO:0016627">
    <property type="term" value="F:oxidoreductase activity, acting on the CH-CH group of donors"/>
    <property type="evidence" value="ECO:0007669"/>
    <property type="project" value="TreeGrafter"/>
</dbReference>
<keyword evidence="5" id="KW-1185">Reference proteome</keyword>
<dbReference type="GO" id="GO:0070967">
    <property type="term" value="F:coenzyme F420 binding"/>
    <property type="evidence" value="ECO:0007669"/>
    <property type="project" value="TreeGrafter"/>
</dbReference>
<evidence type="ECO:0000259" key="2">
    <source>
        <dbReference type="Pfam" id="PF01243"/>
    </source>
</evidence>
<proteinExistence type="predicted"/>
<evidence type="ECO:0000256" key="1">
    <source>
        <dbReference type="ARBA" id="ARBA00023002"/>
    </source>
</evidence>
<dbReference type="OrthoDB" id="4551790at2"/>
<comment type="caution">
    <text evidence="3">The sequence shown here is derived from an EMBL/GenBank/DDBJ whole genome shotgun (WGS) entry which is preliminary data.</text>
</comment>
<dbReference type="SUPFAM" id="SSF50475">
    <property type="entry name" value="FMN-binding split barrel"/>
    <property type="match status" value="1"/>
</dbReference>
<dbReference type="PANTHER" id="PTHR35176">
    <property type="entry name" value="HEME OXYGENASE HI_0854-RELATED"/>
    <property type="match status" value="1"/>
</dbReference>
<evidence type="ECO:0000313" key="3">
    <source>
        <dbReference type="EMBL" id="KKM47293.1"/>
    </source>
</evidence>
<dbReference type="RefSeq" id="WP_027691787.1">
    <property type="nucleotide sequence ID" value="NZ_CP010848.1"/>
</dbReference>
<dbReference type="AlphaFoldDB" id="A0A0C5BFG8"/>